<dbReference type="GeneTree" id="ENSGT00870000136506"/>
<dbReference type="STRING" id="51511.ENSCSAVP00000014992"/>
<dbReference type="InParanoid" id="H2ZBM7"/>
<keyword evidence="2 3" id="KW-0808">Transferase</keyword>
<dbReference type="PANTHER" id="PTHR46315:SF1">
    <property type="entry name" value="SPERMINE SYNTHASE"/>
    <property type="match status" value="1"/>
</dbReference>
<comment type="similarity">
    <text evidence="1">Belongs to the spermidine/spermine synthase family.</text>
</comment>
<dbReference type="eggNOG" id="KOG1562">
    <property type="taxonomic scope" value="Eukaryota"/>
</dbReference>
<dbReference type="InterPro" id="IPR029063">
    <property type="entry name" value="SAM-dependent_MTases_sf"/>
</dbReference>
<evidence type="ECO:0000313" key="6">
    <source>
        <dbReference type="Proteomes" id="UP000007875"/>
    </source>
</evidence>
<dbReference type="Pfam" id="PF01564">
    <property type="entry name" value="Spermine_synth"/>
    <property type="match status" value="1"/>
</dbReference>
<dbReference type="PROSITE" id="PS51006">
    <property type="entry name" value="PABS_2"/>
    <property type="match status" value="1"/>
</dbReference>
<evidence type="ECO:0000256" key="1">
    <source>
        <dbReference type="ARBA" id="ARBA00007867"/>
    </source>
</evidence>
<dbReference type="AlphaFoldDB" id="H2ZBM7"/>
<dbReference type="Pfam" id="PF17284">
    <property type="entry name" value="Spermine_synt_N"/>
    <property type="match status" value="1"/>
</dbReference>
<dbReference type="GO" id="GO:0016768">
    <property type="term" value="F:spermine synthase activity"/>
    <property type="evidence" value="ECO:0007669"/>
    <property type="project" value="InterPro"/>
</dbReference>
<dbReference type="HOGENOM" id="CLU_048650_0_0_1"/>
<dbReference type="OMA" id="MSVQTIL"/>
<name>H2ZBM7_CIOSA</name>
<evidence type="ECO:0000256" key="3">
    <source>
        <dbReference type="PROSITE-ProRule" id="PRU00354"/>
    </source>
</evidence>
<dbReference type="GO" id="GO:0006597">
    <property type="term" value="P:spermine biosynthetic process"/>
    <property type="evidence" value="ECO:0007669"/>
    <property type="project" value="InterPro"/>
</dbReference>
<keyword evidence="3" id="KW-0620">Polyamine biosynthesis</keyword>
<evidence type="ECO:0000313" key="5">
    <source>
        <dbReference type="Ensembl" id="ENSCSAVP00000014992.1"/>
    </source>
</evidence>
<reference evidence="5" key="2">
    <citation type="submission" date="2025-08" db="UniProtKB">
        <authorList>
            <consortium name="Ensembl"/>
        </authorList>
    </citation>
    <scope>IDENTIFICATION</scope>
</reference>
<dbReference type="InterPro" id="IPR035246">
    <property type="entry name" value="Spermidine_synt_N"/>
</dbReference>
<dbReference type="CDD" id="cd02440">
    <property type="entry name" value="AdoMet_MTases"/>
    <property type="match status" value="1"/>
</dbReference>
<proteinExistence type="inferred from homology"/>
<evidence type="ECO:0000256" key="2">
    <source>
        <dbReference type="ARBA" id="ARBA00022679"/>
    </source>
</evidence>
<dbReference type="Gene3D" id="3.40.50.150">
    <property type="entry name" value="Vaccinia Virus protein VP39"/>
    <property type="match status" value="1"/>
</dbReference>
<organism evidence="5 6">
    <name type="scientific">Ciona savignyi</name>
    <name type="common">Pacific transparent sea squirt</name>
    <dbReference type="NCBI Taxonomy" id="51511"/>
    <lineage>
        <taxon>Eukaryota</taxon>
        <taxon>Metazoa</taxon>
        <taxon>Chordata</taxon>
        <taxon>Tunicata</taxon>
        <taxon>Ascidiacea</taxon>
        <taxon>Phlebobranchia</taxon>
        <taxon>Cionidae</taxon>
        <taxon>Ciona</taxon>
    </lineage>
</organism>
<keyword evidence="6" id="KW-1185">Reference proteome</keyword>
<evidence type="ECO:0000259" key="4">
    <source>
        <dbReference type="PROSITE" id="PS51006"/>
    </source>
</evidence>
<feature type="domain" description="PABS" evidence="4">
    <location>
        <begin position="112"/>
        <end position="369"/>
    </location>
</feature>
<accession>H2ZBM7</accession>
<dbReference type="Proteomes" id="UP000007875">
    <property type="component" value="Unassembled WGS sequence"/>
</dbReference>
<dbReference type="PANTHER" id="PTHR46315">
    <property type="entry name" value="SPERMINE SYNTHASE"/>
    <property type="match status" value="1"/>
</dbReference>
<dbReference type="InterPro" id="IPR015576">
    <property type="entry name" value="Spermine_synthase_animal"/>
</dbReference>
<dbReference type="FunFam" id="3.40.50.150:FF:000197">
    <property type="entry name" value="spermine synthase isoform X2"/>
    <property type="match status" value="1"/>
</dbReference>
<dbReference type="InterPro" id="IPR030374">
    <property type="entry name" value="PABS"/>
</dbReference>
<dbReference type="SUPFAM" id="SSF53335">
    <property type="entry name" value="S-adenosyl-L-methionine-dependent methyltransferases"/>
    <property type="match status" value="1"/>
</dbReference>
<feature type="active site" description="Proton acceptor" evidence="3">
    <location>
        <position position="284"/>
    </location>
</feature>
<dbReference type="Gene3D" id="2.30.140.10">
    <property type="entry name" value="Spermidine synthase, tetramerisation domain"/>
    <property type="match status" value="1"/>
</dbReference>
<reference evidence="6" key="1">
    <citation type="submission" date="2003-08" db="EMBL/GenBank/DDBJ databases">
        <authorList>
            <person name="Birren B."/>
            <person name="Nusbaum C."/>
            <person name="Abebe A."/>
            <person name="Abouelleil A."/>
            <person name="Adekoya E."/>
            <person name="Ait-zahra M."/>
            <person name="Allen N."/>
            <person name="Allen T."/>
            <person name="An P."/>
            <person name="Anderson M."/>
            <person name="Anderson S."/>
            <person name="Arachchi H."/>
            <person name="Armbruster J."/>
            <person name="Bachantsang P."/>
            <person name="Baldwin J."/>
            <person name="Barry A."/>
            <person name="Bayul T."/>
            <person name="Blitshsteyn B."/>
            <person name="Bloom T."/>
            <person name="Blye J."/>
            <person name="Boguslavskiy L."/>
            <person name="Borowsky M."/>
            <person name="Boukhgalter B."/>
            <person name="Brunache A."/>
            <person name="Butler J."/>
            <person name="Calixte N."/>
            <person name="Calvo S."/>
            <person name="Camarata J."/>
            <person name="Campo K."/>
            <person name="Chang J."/>
            <person name="Cheshatsang Y."/>
            <person name="Citroen M."/>
            <person name="Collymore A."/>
            <person name="Considine T."/>
            <person name="Cook A."/>
            <person name="Cooke P."/>
            <person name="Corum B."/>
            <person name="Cuomo C."/>
            <person name="David R."/>
            <person name="Dawoe T."/>
            <person name="Degray S."/>
            <person name="Dodge S."/>
            <person name="Dooley K."/>
            <person name="Dorje P."/>
            <person name="Dorjee K."/>
            <person name="Dorris L."/>
            <person name="Duffey N."/>
            <person name="Dupes A."/>
            <person name="Elkins T."/>
            <person name="Engels R."/>
            <person name="Erickson J."/>
            <person name="Farina A."/>
            <person name="Faro S."/>
            <person name="Ferreira P."/>
            <person name="Fischer H."/>
            <person name="Fitzgerald M."/>
            <person name="Foley K."/>
            <person name="Gage D."/>
            <person name="Galagan J."/>
            <person name="Gearin G."/>
            <person name="Gnerre S."/>
            <person name="Gnirke A."/>
            <person name="Goyette A."/>
            <person name="Graham J."/>
            <person name="Grandbois E."/>
            <person name="Gyaltsen K."/>
            <person name="Hafez N."/>
            <person name="Hagopian D."/>
            <person name="Hagos B."/>
            <person name="Hall J."/>
            <person name="Hatcher B."/>
            <person name="Heller A."/>
            <person name="Higgins H."/>
            <person name="Honan T."/>
            <person name="Horn A."/>
            <person name="Houde N."/>
            <person name="Hughes L."/>
            <person name="Hulme W."/>
            <person name="Husby E."/>
            <person name="Iliev I."/>
            <person name="Jaffe D."/>
            <person name="Jones C."/>
            <person name="Kamal M."/>
            <person name="Kamat A."/>
            <person name="Kamvysselis M."/>
            <person name="Karlsson E."/>
            <person name="Kells C."/>
            <person name="Kieu A."/>
            <person name="Kisner P."/>
            <person name="Kodira C."/>
            <person name="Kulbokas E."/>
            <person name="Labutti K."/>
            <person name="Lama D."/>
            <person name="Landers T."/>
            <person name="Leger J."/>
            <person name="Levine S."/>
            <person name="Lewis D."/>
            <person name="Lewis T."/>
            <person name="Lindblad-toh K."/>
            <person name="Liu X."/>
            <person name="Lokyitsang T."/>
            <person name="Lokyitsang Y."/>
            <person name="Lucien O."/>
            <person name="Lui A."/>
            <person name="Ma L.J."/>
            <person name="Mabbitt R."/>
            <person name="Macdonald J."/>
            <person name="Maclean C."/>
            <person name="Major J."/>
            <person name="Manning J."/>
            <person name="Marabella R."/>
            <person name="Maru K."/>
            <person name="Matthews C."/>
            <person name="Mauceli E."/>
            <person name="Mccarthy M."/>
            <person name="Mcdonough S."/>
            <person name="Mcghee T."/>
            <person name="Meldrim J."/>
            <person name="Meneus L."/>
            <person name="Mesirov J."/>
            <person name="Mihalev A."/>
            <person name="Mihova T."/>
            <person name="Mikkelsen T."/>
            <person name="Mlenga V."/>
            <person name="Moru K."/>
            <person name="Mozes J."/>
            <person name="Mulrain L."/>
            <person name="Munson G."/>
            <person name="Naylor J."/>
            <person name="Newes C."/>
            <person name="Nguyen C."/>
            <person name="Nguyen N."/>
            <person name="Nguyen T."/>
            <person name="Nicol R."/>
            <person name="Nielsen C."/>
            <person name="Nizzari M."/>
            <person name="Norbu C."/>
            <person name="Norbu N."/>
            <person name="O'donnell P."/>
            <person name="Okoawo O."/>
            <person name="O'leary S."/>
            <person name="Omotosho B."/>
            <person name="O'neill K."/>
            <person name="Osman S."/>
            <person name="Parker S."/>
            <person name="Perrin D."/>
            <person name="Phunkhang P."/>
            <person name="Piqani B."/>
            <person name="Purcell S."/>
            <person name="Rachupka T."/>
            <person name="Ramasamy U."/>
            <person name="Rameau R."/>
            <person name="Ray V."/>
            <person name="Raymond C."/>
            <person name="Retta R."/>
            <person name="Richardson S."/>
            <person name="Rise C."/>
            <person name="Rodriguez J."/>
            <person name="Rogers J."/>
            <person name="Rogov P."/>
            <person name="Rutman M."/>
            <person name="Schupbach R."/>
            <person name="Seaman C."/>
            <person name="Settipalli S."/>
            <person name="Sharpe T."/>
            <person name="Sheridan J."/>
            <person name="Sherpa N."/>
            <person name="Shi J."/>
            <person name="Smirnov S."/>
            <person name="Smith C."/>
            <person name="Sougnez C."/>
            <person name="Spencer B."/>
            <person name="Stalker J."/>
            <person name="Stange-thomann N."/>
            <person name="Stavropoulos S."/>
            <person name="Stetson K."/>
            <person name="Stone C."/>
            <person name="Stone S."/>
            <person name="Stubbs M."/>
            <person name="Talamas J."/>
            <person name="Tchuinga P."/>
            <person name="Tenzing P."/>
            <person name="Tesfaye S."/>
            <person name="Theodore J."/>
            <person name="Thoulutsang Y."/>
            <person name="Topham K."/>
            <person name="Towey S."/>
            <person name="Tsamla T."/>
            <person name="Tsomo N."/>
            <person name="Vallee D."/>
            <person name="Vassiliev H."/>
            <person name="Venkataraman V."/>
            <person name="Vinson J."/>
            <person name="Vo A."/>
            <person name="Wade C."/>
            <person name="Wang S."/>
            <person name="Wangchuk T."/>
            <person name="Wangdi T."/>
            <person name="Whittaker C."/>
            <person name="Wilkinson J."/>
            <person name="Wu Y."/>
            <person name="Wyman D."/>
            <person name="Yadav S."/>
            <person name="Yang S."/>
            <person name="Yang X."/>
            <person name="Yeager S."/>
            <person name="Yee E."/>
            <person name="Young G."/>
            <person name="Zainoun J."/>
            <person name="Zembeck L."/>
            <person name="Zimmer A."/>
            <person name="Zody M."/>
            <person name="Lander E."/>
        </authorList>
    </citation>
    <scope>NUCLEOTIDE SEQUENCE [LARGE SCALE GENOMIC DNA]</scope>
</reference>
<sequence length="374" mass="42640">MESWLLEFRFEKSLLLDTRTLGTFVESLVEDVQEITCAGKVVYRGMEHCEKTGFKVLMQEAEHGNSSALIQGSSLGLLTIDLHVRDNYKEFEEKIKALRKKIFSYNRIVRRKTLEFETLPSITRGDDFSKYEKTTCNLLMEHDFDALVYDHDSPYQNIRIFHSKQYGNCLFLDNDMNLAESDLPYTVAITGNGKVDYRGKTVLILGGGDGGILNYLKDKGPKMITMIDIDEMVIEAAKIHLRGICGDSLDQYEGENYKVIVGDCIEYLKEYISKGQKFDYIINDLTAIPISTEPVGSFWDFLRSILKLSMQVMATGGKYLTQGNSVNMTGALKMYEEQLNKLDAKVSFTKQTVCVPSYHELWVFYTLWKSADSS</sequence>
<protein>
    <recommendedName>
        <fullName evidence="4">PABS domain-containing protein</fullName>
    </recommendedName>
</protein>
<reference evidence="5" key="3">
    <citation type="submission" date="2025-09" db="UniProtKB">
        <authorList>
            <consortium name="Ensembl"/>
        </authorList>
    </citation>
    <scope>IDENTIFICATION</scope>
</reference>
<dbReference type="InterPro" id="IPR037163">
    <property type="entry name" value="Spermidine_synt_N_sf"/>
</dbReference>
<dbReference type="Ensembl" id="ENSCSAVT00000015166.1">
    <property type="protein sequence ID" value="ENSCSAVP00000014992.1"/>
    <property type="gene ID" value="ENSCSAVG00000008779.1"/>
</dbReference>